<dbReference type="AlphaFoldDB" id="A0A7W8XXG0"/>
<organism evidence="1 2">
    <name type="scientific">Rhizobium paranaense</name>
    <dbReference type="NCBI Taxonomy" id="1650438"/>
    <lineage>
        <taxon>Bacteria</taxon>
        <taxon>Pseudomonadati</taxon>
        <taxon>Pseudomonadota</taxon>
        <taxon>Alphaproteobacteria</taxon>
        <taxon>Hyphomicrobiales</taxon>
        <taxon>Rhizobiaceae</taxon>
        <taxon>Rhizobium/Agrobacterium group</taxon>
        <taxon>Rhizobium</taxon>
    </lineage>
</organism>
<gene>
    <name evidence="1" type="ORF">GGD50_005806</name>
</gene>
<evidence type="ECO:0000313" key="1">
    <source>
        <dbReference type="EMBL" id="MBB5577155.1"/>
    </source>
</evidence>
<protein>
    <submittedName>
        <fullName evidence="1">Uncharacterized protein</fullName>
    </submittedName>
</protein>
<comment type="caution">
    <text evidence="1">The sequence shown here is derived from an EMBL/GenBank/DDBJ whole genome shotgun (WGS) entry which is preliminary data.</text>
</comment>
<keyword evidence="2" id="KW-1185">Reference proteome</keyword>
<proteinExistence type="predicted"/>
<evidence type="ECO:0000313" key="2">
    <source>
        <dbReference type="Proteomes" id="UP000549882"/>
    </source>
</evidence>
<accession>A0A7W8XXG0</accession>
<reference evidence="1 2" key="1">
    <citation type="submission" date="2020-08" db="EMBL/GenBank/DDBJ databases">
        <title>Genomic Encyclopedia of Type Strains, Phase IV (KMG-V): Genome sequencing to study the core and pangenomes of soil and plant-associated prokaryotes.</title>
        <authorList>
            <person name="Whitman W."/>
        </authorList>
    </citation>
    <scope>NUCLEOTIDE SEQUENCE [LARGE SCALE GENOMIC DNA]</scope>
    <source>
        <strain evidence="1 2">SEMIA 4064</strain>
    </source>
</reference>
<dbReference type="RefSeq" id="WP_183940358.1">
    <property type="nucleotide sequence ID" value="NZ_JACHBI010000017.1"/>
</dbReference>
<dbReference type="EMBL" id="JACHBI010000017">
    <property type="protein sequence ID" value="MBB5577155.1"/>
    <property type="molecule type" value="Genomic_DNA"/>
</dbReference>
<dbReference type="Proteomes" id="UP000549882">
    <property type="component" value="Unassembled WGS sequence"/>
</dbReference>
<name>A0A7W8XXG0_9HYPH</name>
<sequence length="46" mass="5222">MGDIIARAYAALPLRFLPLTPELTVTYCLMGRLILSTRPLMYFFAT</sequence>